<sequence length="524" mass="56841">MAGATAAGAPAEPQITPRRAIAFLALVFGMFMAILDIQIVSSSLSEIQAGISASSDEISWVQTSYLIAEVVMIPLSGFLARALSTRLLFALSAAGFTIASLLCATASSIGEMIFYRAVQGFIGGGMIPTAFAAAYTIFPKKYQAPVMSLVGLVVTLAPTIGPTVGGYLTSALSWHWLFLVNVPPGIVATLLCWFLVDFDEPEFDLLSRFDFTGLLGMAVFLGSLEYVLEEGERDDWFQSDTIVFFSVMIVIGAVLFFYRAFRAEQPVVDLRAYKDRNFAVGSILTFMLGVVLYGLTYLYPLFLAQVRGYNSLQTGETVFVTGIAMFIFAPIVGILGRKLDPRLVIGTGFVCLIISSFELTPITKDWGFYELMWPQLLRGAALMMCMVPINVVALGTLPPSQLKNASGLFNLMRNLGGAVGLAIINTVLNSRWDLHMARLRDAVTWSRPYVLDTLNSITAGFQARLGSDAELAATKKIAQMLRQQALVMAFSDVFLGITIFLCAAAFLVFLVRKPRASAGSAPAH</sequence>
<feature type="transmembrane region" description="Helical" evidence="8">
    <location>
        <begin position="113"/>
        <end position="137"/>
    </location>
</feature>
<dbReference type="InterPro" id="IPR036259">
    <property type="entry name" value="MFS_trans_sf"/>
</dbReference>
<dbReference type="PANTHER" id="PTHR42718">
    <property type="entry name" value="MAJOR FACILITATOR SUPERFAMILY MULTIDRUG TRANSPORTER MFSC"/>
    <property type="match status" value="1"/>
</dbReference>
<keyword evidence="7 8" id="KW-0472">Membrane</keyword>
<feature type="transmembrane region" description="Helical" evidence="8">
    <location>
        <begin position="318"/>
        <end position="336"/>
    </location>
</feature>
<dbReference type="GO" id="GO:0005886">
    <property type="term" value="C:plasma membrane"/>
    <property type="evidence" value="ECO:0007669"/>
    <property type="project" value="UniProtKB-SubCell"/>
</dbReference>
<comment type="similarity">
    <text evidence="2">Belongs to the major facilitator superfamily. EmrB family.</text>
</comment>
<dbReference type="PROSITE" id="PS50850">
    <property type="entry name" value="MFS"/>
    <property type="match status" value="1"/>
</dbReference>
<dbReference type="InterPro" id="IPR020846">
    <property type="entry name" value="MFS_dom"/>
</dbReference>
<evidence type="ECO:0000259" key="9">
    <source>
        <dbReference type="PROSITE" id="PS50850"/>
    </source>
</evidence>
<reference evidence="10 11" key="1">
    <citation type="journal article" date="2007" name="Appl. Environ. Microbiol.">
        <title>Rhizobial factors required for stem nodule maturation and maintenance in Sesbania rostrata-Azorhizobium caulinodans ORS571 symbiosis.</title>
        <authorList>
            <person name="Suzuki S."/>
            <person name="Aono T."/>
            <person name="Lee KB."/>
            <person name="Suzuki T."/>
            <person name="Liu CT."/>
            <person name="Miwa H."/>
            <person name="Wakao S."/>
            <person name="Iki T."/>
            <person name="Oyaizu H."/>
        </authorList>
    </citation>
    <scope>NUCLEOTIDE SEQUENCE [LARGE SCALE GENOMIC DNA]</scope>
    <source>
        <strain evidence="11">ATCC 43989 / DSM 5975 / JCM 20966 / LMG 6465 / NBRC 14845 / NCIMB 13405 / ORS 571</strain>
    </source>
</reference>
<feature type="domain" description="Major facilitator superfamily (MFS) profile" evidence="9">
    <location>
        <begin position="22"/>
        <end position="516"/>
    </location>
</feature>
<feature type="transmembrane region" description="Helical" evidence="8">
    <location>
        <begin position="149"/>
        <end position="168"/>
    </location>
</feature>
<reference evidence="10 11" key="3">
    <citation type="journal article" date="2008" name="BMC Genomics">
        <title>The genome of the versatile nitrogen fixer Azorhizobium caulinodans ORS571.</title>
        <authorList>
            <person name="Lee KB."/>
            <person name="Backer P.D."/>
            <person name="Aono T."/>
            <person name="Liu CT."/>
            <person name="Suzuki S."/>
            <person name="Suzuki T."/>
            <person name="Kaneko T."/>
            <person name="Yamada M."/>
            <person name="Tabata S."/>
            <person name="Kupfer D.M."/>
            <person name="Najar F.Z."/>
            <person name="Wiley G.B."/>
            <person name="Roe B."/>
            <person name="Binnewies T.T."/>
            <person name="Ussery D.W."/>
            <person name="D'Haeze W."/>
            <person name="Herder J.D."/>
            <person name="Gevers D."/>
            <person name="Vereecke D."/>
            <person name="Holsters M."/>
            <person name="Oyaizu H."/>
        </authorList>
    </citation>
    <scope>NUCLEOTIDE SEQUENCE [LARGE SCALE GENOMIC DNA]</scope>
    <source>
        <strain evidence="11">ATCC 43989 / DSM 5975 / JCM 20966 / LMG 6465 / NBRC 14845 / NCIMB 13405 / ORS 571</strain>
    </source>
</reference>
<evidence type="ECO:0000256" key="5">
    <source>
        <dbReference type="ARBA" id="ARBA00022692"/>
    </source>
</evidence>
<dbReference type="PANTHER" id="PTHR42718:SF9">
    <property type="entry name" value="MAJOR FACILITATOR SUPERFAMILY MULTIDRUG TRANSPORTER MFSC"/>
    <property type="match status" value="1"/>
</dbReference>
<evidence type="ECO:0000256" key="1">
    <source>
        <dbReference type="ARBA" id="ARBA00004651"/>
    </source>
</evidence>
<evidence type="ECO:0000256" key="8">
    <source>
        <dbReference type="SAM" id="Phobius"/>
    </source>
</evidence>
<feature type="transmembrane region" description="Helical" evidence="8">
    <location>
        <begin position="87"/>
        <end position="107"/>
    </location>
</feature>
<reference evidence="11" key="2">
    <citation type="submission" date="2007-04" db="EMBL/GenBank/DDBJ databases">
        <title>Complete genome sequence of the nitrogen-fixing bacterium Azorhizobium caulinodans ORS571.</title>
        <authorList>
            <person name="Lee K.B."/>
            <person name="Backer P.D."/>
            <person name="Aono T."/>
            <person name="Liu C.T."/>
            <person name="Suzuki S."/>
            <person name="Suzuki T."/>
            <person name="Kaneko T."/>
            <person name="Yamada M."/>
            <person name="Tabata S."/>
            <person name="Kupfer D.M."/>
            <person name="Najar F.Z."/>
            <person name="Wiley G.B."/>
            <person name="Roe B."/>
            <person name="Binnewies T."/>
            <person name="Ussery D."/>
            <person name="Vereecke D."/>
            <person name="Gevers D."/>
            <person name="Holsters M."/>
            <person name="Oyaizu H."/>
        </authorList>
    </citation>
    <scope>NUCLEOTIDE SEQUENCE [LARGE SCALE GENOMIC DNA]</scope>
    <source>
        <strain evidence="11">ATCC 43989 / DSM 5975 / JCM 20966 / LMG 6465 / NBRC 14845 / NCIMB 13405 / ORS 571</strain>
    </source>
</reference>
<dbReference type="RefSeq" id="WP_012172956.1">
    <property type="nucleotide sequence ID" value="NC_009937.1"/>
</dbReference>
<feature type="transmembrane region" description="Helical" evidence="8">
    <location>
        <begin position="343"/>
        <end position="363"/>
    </location>
</feature>
<dbReference type="InterPro" id="IPR011701">
    <property type="entry name" value="MFS"/>
</dbReference>
<evidence type="ECO:0000256" key="3">
    <source>
        <dbReference type="ARBA" id="ARBA00022448"/>
    </source>
</evidence>
<dbReference type="eggNOG" id="COG0477">
    <property type="taxonomic scope" value="Bacteria"/>
</dbReference>
<feature type="transmembrane region" description="Helical" evidence="8">
    <location>
        <begin position="174"/>
        <end position="196"/>
    </location>
</feature>
<keyword evidence="3" id="KW-0813">Transport</keyword>
<dbReference type="Proteomes" id="UP000000270">
    <property type="component" value="Chromosome"/>
</dbReference>
<evidence type="ECO:0000256" key="6">
    <source>
        <dbReference type="ARBA" id="ARBA00022989"/>
    </source>
</evidence>
<dbReference type="Pfam" id="PF07690">
    <property type="entry name" value="MFS_1"/>
    <property type="match status" value="1"/>
</dbReference>
<organism evidence="10 11">
    <name type="scientific">Azorhizobium caulinodans (strain ATCC 43989 / DSM 5975 / JCM 20966 / LMG 6465 / NBRC 14845 / NCIMB 13405 / ORS 571)</name>
    <dbReference type="NCBI Taxonomy" id="438753"/>
    <lineage>
        <taxon>Bacteria</taxon>
        <taxon>Pseudomonadati</taxon>
        <taxon>Pseudomonadota</taxon>
        <taxon>Alphaproteobacteria</taxon>
        <taxon>Hyphomicrobiales</taxon>
        <taxon>Xanthobacteraceae</taxon>
        <taxon>Azorhizobium</taxon>
    </lineage>
</organism>
<feature type="transmembrane region" description="Helical" evidence="8">
    <location>
        <begin position="208"/>
        <end position="228"/>
    </location>
</feature>
<feature type="transmembrane region" description="Helical" evidence="8">
    <location>
        <begin position="485"/>
        <end position="511"/>
    </location>
</feature>
<feature type="transmembrane region" description="Helical" evidence="8">
    <location>
        <begin position="240"/>
        <end position="258"/>
    </location>
</feature>
<dbReference type="GO" id="GO:0022857">
    <property type="term" value="F:transmembrane transporter activity"/>
    <property type="evidence" value="ECO:0007669"/>
    <property type="project" value="InterPro"/>
</dbReference>
<feature type="transmembrane region" description="Helical" evidence="8">
    <location>
        <begin position="60"/>
        <end position="80"/>
    </location>
</feature>
<dbReference type="STRING" id="438753.AZC_4437"/>
<keyword evidence="11" id="KW-1185">Reference proteome</keyword>
<gene>
    <name evidence="10" type="ordered locus">AZC_4437</name>
</gene>
<reference evidence="10 11" key="6">
    <citation type="journal article" date="2011" name="Appl. Environ. Microbiol.">
        <title>Involvement of the azorhizobial chromosome partition gene (parA) in the onset of bacteroid differentiation during Sesbania rostrata stem nodule development.</title>
        <authorList>
            <person name="Liu CT."/>
            <person name="Lee KB."/>
            <person name="Wang YS."/>
            <person name="Peng MH."/>
            <person name="Lee KT."/>
            <person name="Suzuki S."/>
            <person name="Suzuki T."/>
            <person name="Oyaizu H."/>
        </authorList>
    </citation>
    <scope>NUCLEOTIDE SEQUENCE [LARGE SCALE GENOMIC DNA]</scope>
    <source>
        <strain evidence="11">ATCC 43989 / DSM 5975 / JCM 20966 / LMG 6465 / NBRC 14845 / NCIMB 13405 / ORS 571</strain>
    </source>
</reference>
<dbReference type="InterPro" id="IPR004638">
    <property type="entry name" value="EmrB-like"/>
</dbReference>
<name>A8HWJ0_AZOC5</name>
<keyword evidence="5 8" id="KW-0812">Transmembrane</keyword>
<dbReference type="AlphaFoldDB" id="A8HWJ0"/>
<feature type="transmembrane region" description="Helical" evidence="8">
    <location>
        <begin position="375"/>
        <end position="396"/>
    </location>
</feature>
<evidence type="ECO:0000313" key="11">
    <source>
        <dbReference type="Proteomes" id="UP000000270"/>
    </source>
</evidence>
<dbReference type="EMBL" id="AP009384">
    <property type="protein sequence ID" value="BAF90435.1"/>
    <property type="molecule type" value="Genomic_DNA"/>
</dbReference>
<comment type="subcellular location">
    <subcellularLocation>
        <location evidence="1">Cell membrane</location>
        <topology evidence="1">Multi-pass membrane protein</topology>
    </subcellularLocation>
</comment>
<dbReference type="NCBIfam" id="TIGR00711">
    <property type="entry name" value="efflux_EmrB"/>
    <property type="match status" value="1"/>
</dbReference>
<dbReference type="Gene3D" id="1.20.1720.10">
    <property type="entry name" value="Multidrug resistance protein D"/>
    <property type="match status" value="1"/>
</dbReference>
<evidence type="ECO:0000313" key="10">
    <source>
        <dbReference type="EMBL" id="BAF90435.1"/>
    </source>
</evidence>
<evidence type="ECO:0000256" key="2">
    <source>
        <dbReference type="ARBA" id="ARBA00008537"/>
    </source>
</evidence>
<feature type="transmembrane region" description="Helical" evidence="8">
    <location>
        <begin position="20"/>
        <end position="40"/>
    </location>
</feature>
<reference evidence="10 11" key="5">
    <citation type="journal article" date="2010" name="Appl. Environ. Microbiol.">
        <title>phrR-like gene praR of Azorhizobium caulinodans ORS571 is essential for symbiosis with Sesbania rostrata and is involved in expression of reb genes.</title>
        <authorList>
            <person name="Akiba N."/>
            <person name="Aono T."/>
            <person name="Toyazaki H."/>
            <person name="Sato S."/>
            <person name="Oyaizu H."/>
        </authorList>
    </citation>
    <scope>NUCLEOTIDE SEQUENCE [LARGE SCALE GENOMIC DNA]</scope>
    <source>
        <strain evidence="11">ATCC 43989 / DSM 5975 / JCM 20966 / LMG 6465 / NBRC 14845 / NCIMB 13405 / ORS 571</strain>
    </source>
</reference>
<keyword evidence="6 8" id="KW-1133">Transmembrane helix</keyword>
<dbReference type="SUPFAM" id="SSF103473">
    <property type="entry name" value="MFS general substrate transporter"/>
    <property type="match status" value="1"/>
</dbReference>
<accession>A8HWJ0</accession>
<protein>
    <submittedName>
        <fullName evidence="10">Putative multidrug efflux system protein</fullName>
    </submittedName>
</protein>
<evidence type="ECO:0000256" key="7">
    <source>
        <dbReference type="ARBA" id="ARBA00023136"/>
    </source>
</evidence>
<feature type="transmembrane region" description="Helical" evidence="8">
    <location>
        <begin position="278"/>
        <end position="298"/>
    </location>
</feature>
<proteinExistence type="inferred from homology"/>
<keyword evidence="4" id="KW-1003">Cell membrane</keyword>
<reference evidence="10 11" key="4">
    <citation type="journal article" date="2009" name="Appl. Environ. Microbiol.">
        <title>Comparative genome-wide transcriptional profiling of Azorhizobium caulinodans ORS571 grown under free-living and symbiotic conditions.</title>
        <authorList>
            <person name="Tsukada S."/>
            <person name="Aono T."/>
            <person name="Akiba N."/>
            <person name="Lee KB."/>
            <person name="Liu CT."/>
            <person name="Toyazaki H."/>
            <person name="Oyaizu H."/>
        </authorList>
    </citation>
    <scope>NUCLEOTIDE SEQUENCE [LARGE SCALE GENOMIC DNA]</scope>
    <source>
        <strain evidence="11">ATCC 43989 / DSM 5975 / JCM 20966 / LMG 6465 / NBRC 14845 / NCIMB 13405 / ORS 571</strain>
    </source>
</reference>
<evidence type="ECO:0000256" key="4">
    <source>
        <dbReference type="ARBA" id="ARBA00022475"/>
    </source>
</evidence>
<dbReference type="Gene3D" id="1.20.1250.20">
    <property type="entry name" value="MFS general substrate transporter like domains"/>
    <property type="match status" value="1"/>
</dbReference>
<dbReference type="CDD" id="cd17503">
    <property type="entry name" value="MFS_LmrB_MDR_like"/>
    <property type="match status" value="1"/>
</dbReference>
<feature type="transmembrane region" description="Helical" evidence="8">
    <location>
        <begin position="408"/>
        <end position="428"/>
    </location>
</feature>
<dbReference type="KEGG" id="azc:AZC_4437"/>
<dbReference type="HOGENOM" id="CLU_000960_28_0_5"/>